<feature type="domain" description="Peptidase S9 prolyl oligopeptidase catalytic" evidence="7">
    <location>
        <begin position="583"/>
        <end position="795"/>
    </location>
</feature>
<dbReference type="InterPro" id="IPR051543">
    <property type="entry name" value="Serine_Peptidase_S9A"/>
</dbReference>
<feature type="domain" description="Peptidase S9A N-terminal" evidence="8">
    <location>
        <begin position="47"/>
        <end position="477"/>
    </location>
</feature>
<dbReference type="PANTHER" id="PTHR11757">
    <property type="entry name" value="PROTEASE FAMILY S9A OLIGOPEPTIDASE"/>
    <property type="match status" value="1"/>
</dbReference>
<name>A0A9Q0H603_9MAGN</name>
<evidence type="ECO:0000313" key="9">
    <source>
        <dbReference type="EMBL" id="KAJ4960487.1"/>
    </source>
</evidence>
<reference evidence="9" key="1">
    <citation type="journal article" date="2023" name="Plant J.">
        <title>The genome of the king protea, Protea cynaroides.</title>
        <authorList>
            <person name="Chang J."/>
            <person name="Duong T.A."/>
            <person name="Schoeman C."/>
            <person name="Ma X."/>
            <person name="Roodt D."/>
            <person name="Barker N."/>
            <person name="Li Z."/>
            <person name="Van de Peer Y."/>
            <person name="Mizrachi E."/>
        </authorList>
    </citation>
    <scope>NUCLEOTIDE SEQUENCE</scope>
    <source>
        <tissue evidence="9">Young leaves</tissue>
    </source>
</reference>
<evidence type="ECO:0000256" key="1">
    <source>
        <dbReference type="ARBA" id="ARBA00005228"/>
    </source>
</evidence>
<dbReference type="Gene3D" id="2.130.10.120">
    <property type="entry name" value="Prolyl oligopeptidase, N-terminal domain"/>
    <property type="match status" value="1"/>
</dbReference>
<dbReference type="SUPFAM" id="SSF53474">
    <property type="entry name" value="alpha/beta-Hydrolases"/>
    <property type="match status" value="1"/>
</dbReference>
<comment type="function">
    <text evidence="5">Serine peptidase whose precise substrate specificity remains unclear. Does not cleave peptides after a arginine or lysine residue. Regulates trans-Golgi network morphology and sorting by regulating the membrane binding of the AP-1 complex. May play a role in the regulation of synaptic vesicle exocytosis.</text>
</comment>
<comment type="similarity">
    <text evidence="1 6">Belongs to the peptidase S9A family.</text>
</comment>
<comment type="caution">
    <text evidence="9">The sequence shown here is derived from an EMBL/GenBank/DDBJ whole genome shotgun (WGS) entry which is preliminary data.</text>
</comment>
<dbReference type="GO" id="GO:0009507">
    <property type="term" value="C:chloroplast"/>
    <property type="evidence" value="ECO:0007669"/>
    <property type="project" value="TreeGrafter"/>
</dbReference>
<sequence length="872" mass="98177">MNAMLLIRRSSVLFSIRLLPRVSSSITFFSSTCKGKVPSFTSPETLPPVPKKISFKVSAHGRTWQDPYHWMSNPEDPDLLNYLNQENLYAEAFMADTENLQRELLLEMRSRMPPKISTPPDRWGPWLYYQYIPEGQEFPVLCRRLADCKSGWMNKLVNYVRGLGREHILLDWNEIAKQFGYVHVGMCRVSPDHNFLAYTLDTTGAECFILQIKDLRTGCILPKSRVDGVVSLAWAQDVLFYTVSNETQRPYRVLCTRPGSDVMDSNVIFTESDSSCCVDIASTKDGKFITVNSNSRTSSEVYVIDVTNPQNELQRVRKRAPGVQYFLEHHYGFFYILTNASSGEDKDLVSGGYHLTRCSAENIRSSTWQDIIMPDQDVNFQDMDIFNGHLVLFLDNKGSPMTCSINMPVAANFKRPLKLNDLNPWFFPVPAQSCNVSPGSNHDFMTSIYRMVLSSPVMPDVIIDYDMSKQKFSIVQQEELVGVRGSTRSGSRTFAYNESVEKILDTHTHNDHSILSIEVDSWKDLSDTFSCERKEVISHDGVPVPLIILYSQVARHKGQSPGLLLGYGAYGEVLDKSWCADRLSLLDRGWVVAFADVRGGSGGDSTWHKAGSGMYKLNSIYDFVACGKYLVNEGYVHKNRLGAMTFSAGGLLVGAAINMYPDLFNAAILKVPFLDICNTLLDPSLPLTILDYEEFGDPRVQTQFESIFSYSPYDNIPAGVCHPSMLVTTSFHDSRVGVWEGAKWVAKLRERTCSSCSRSVILKTNMSGGHFGEGGRFSQCEQTAFEYAFLMKVMGMLNAEKSGGDTSNLISWEGSQQWNALSKEWDGPIRDISWRNEMYTMVMLGSLKILDSLKCSILLRGFLLTNKHEGPR</sequence>
<organism evidence="9 10">
    <name type="scientific">Protea cynaroides</name>
    <dbReference type="NCBI Taxonomy" id="273540"/>
    <lineage>
        <taxon>Eukaryota</taxon>
        <taxon>Viridiplantae</taxon>
        <taxon>Streptophyta</taxon>
        <taxon>Embryophyta</taxon>
        <taxon>Tracheophyta</taxon>
        <taxon>Spermatophyta</taxon>
        <taxon>Magnoliopsida</taxon>
        <taxon>Proteales</taxon>
        <taxon>Proteaceae</taxon>
        <taxon>Protea</taxon>
    </lineage>
</organism>
<dbReference type="SUPFAM" id="SSF50993">
    <property type="entry name" value="Peptidase/esterase 'gauge' domain"/>
    <property type="match status" value="1"/>
</dbReference>
<evidence type="ECO:0000259" key="8">
    <source>
        <dbReference type="Pfam" id="PF02897"/>
    </source>
</evidence>
<dbReference type="InterPro" id="IPR001375">
    <property type="entry name" value="Peptidase_S9_cat"/>
</dbReference>
<dbReference type="PANTHER" id="PTHR11757:SF12">
    <property type="entry name" value="PROLYL ENDOPEPTIDASE"/>
    <property type="match status" value="1"/>
</dbReference>
<dbReference type="OrthoDB" id="248387at2759"/>
<evidence type="ECO:0000256" key="4">
    <source>
        <dbReference type="ARBA" id="ARBA00022825"/>
    </source>
</evidence>
<proteinExistence type="inferred from homology"/>
<evidence type="ECO:0000259" key="7">
    <source>
        <dbReference type="Pfam" id="PF00326"/>
    </source>
</evidence>
<keyword evidence="10" id="KW-1185">Reference proteome</keyword>
<protein>
    <recommendedName>
        <fullName evidence="6">Prolyl endopeptidase</fullName>
        <ecNumber evidence="6">3.4.21.-</ecNumber>
    </recommendedName>
</protein>
<evidence type="ECO:0000256" key="6">
    <source>
        <dbReference type="RuleBase" id="RU368024"/>
    </source>
</evidence>
<dbReference type="InterPro" id="IPR029058">
    <property type="entry name" value="AB_hydrolase_fold"/>
</dbReference>
<dbReference type="PRINTS" id="PR00862">
    <property type="entry name" value="PROLIGOPTASE"/>
</dbReference>
<dbReference type="Gene3D" id="3.40.50.1820">
    <property type="entry name" value="alpha/beta hydrolase"/>
    <property type="match status" value="1"/>
</dbReference>
<dbReference type="AlphaFoldDB" id="A0A9Q0H603"/>
<evidence type="ECO:0000256" key="2">
    <source>
        <dbReference type="ARBA" id="ARBA00022670"/>
    </source>
</evidence>
<dbReference type="Pfam" id="PF02897">
    <property type="entry name" value="Peptidase_S9_N"/>
    <property type="match status" value="1"/>
</dbReference>
<dbReference type="Pfam" id="PF00326">
    <property type="entry name" value="Peptidase_S9"/>
    <property type="match status" value="1"/>
</dbReference>
<dbReference type="EC" id="3.4.21.-" evidence="6"/>
<accession>A0A9Q0H603</accession>
<dbReference type="Proteomes" id="UP001141806">
    <property type="component" value="Unassembled WGS sequence"/>
</dbReference>
<dbReference type="InterPro" id="IPR002470">
    <property type="entry name" value="Peptidase_S9A"/>
</dbReference>
<evidence type="ECO:0000313" key="10">
    <source>
        <dbReference type="Proteomes" id="UP001141806"/>
    </source>
</evidence>
<dbReference type="GO" id="GO:0004252">
    <property type="term" value="F:serine-type endopeptidase activity"/>
    <property type="evidence" value="ECO:0007669"/>
    <property type="project" value="UniProtKB-UniRule"/>
</dbReference>
<evidence type="ECO:0000256" key="3">
    <source>
        <dbReference type="ARBA" id="ARBA00022801"/>
    </source>
</evidence>
<dbReference type="InterPro" id="IPR023302">
    <property type="entry name" value="Pept_S9A_N"/>
</dbReference>
<keyword evidence="4 6" id="KW-0720">Serine protease</keyword>
<evidence type="ECO:0000256" key="5">
    <source>
        <dbReference type="ARBA" id="ARBA00045448"/>
    </source>
</evidence>
<gene>
    <name evidence="9" type="ORF">NE237_020397</name>
</gene>
<keyword evidence="3 6" id="KW-0378">Hydrolase</keyword>
<keyword evidence="2 6" id="KW-0645">Protease</keyword>
<dbReference type="EMBL" id="JAMYWD010000009">
    <property type="protein sequence ID" value="KAJ4960487.1"/>
    <property type="molecule type" value="Genomic_DNA"/>
</dbReference>
<dbReference type="GO" id="GO:0006508">
    <property type="term" value="P:proteolysis"/>
    <property type="evidence" value="ECO:0007669"/>
    <property type="project" value="UniProtKB-KW"/>
</dbReference>